<dbReference type="EMBL" id="JBHRZG010000024">
    <property type="protein sequence ID" value="MFC3834691.1"/>
    <property type="molecule type" value="Genomic_DNA"/>
</dbReference>
<evidence type="ECO:0000313" key="3">
    <source>
        <dbReference type="Proteomes" id="UP001595803"/>
    </source>
</evidence>
<dbReference type="NCBIfam" id="NF038403">
    <property type="entry name" value="perm_prefix_1"/>
    <property type="match status" value="1"/>
</dbReference>
<evidence type="ECO:0000256" key="1">
    <source>
        <dbReference type="SAM" id="Phobius"/>
    </source>
</evidence>
<keyword evidence="1" id="KW-1133">Transmembrane helix</keyword>
<organism evidence="2 3">
    <name type="scientific">Deinococcus rufus</name>
    <dbReference type="NCBI Taxonomy" id="2136097"/>
    <lineage>
        <taxon>Bacteria</taxon>
        <taxon>Thermotogati</taxon>
        <taxon>Deinococcota</taxon>
        <taxon>Deinococci</taxon>
        <taxon>Deinococcales</taxon>
        <taxon>Deinococcaceae</taxon>
        <taxon>Deinococcus</taxon>
    </lineage>
</organism>
<dbReference type="Proteomes" id="UP001595803">
    <property type="component" value="Unassembled WGS sequence"/>
</dbReference>
<keyword evidence="3" id="KW-1185">Reference proteome</keyword>
<comment type="caution">
    <text evidence="2">The sequence shown here is derived from an EMBL/GenBank/DDBJ whole genome shotgun (WGS) entry which is preliminary data.</text>
</comment>
<feature type="transmembrane region" description="Helical" evidence="1">
    <location>
        <begin position="83"/>
        <end position="102"/>
    </location>
</feature>
<reference evidence="3" key="1">
    <citation type="journal article" date="2019" name="Int. J. Syst. Evol. Microbiol.">
        <title>The Global Catalogue of Microorganisms (GCM) 10K type strain sequencing project: providing services to taxonomists for standard genome sequencing and annotation.</title>
        <authorList>
            <consortium name="The Broad Institute Genomics Platform"/>
            <consortium name="The Broad Institute Genome Sequencing Center for Infectious Disease"/>
            <person name="Wu L."/>
            <person name="Ma J."/>
        </authorList>
    </citation>
    <scope>NUCLEOTIDE SEQUENCE [LARGE SCALE GENOMIC DNA]</scope>
    <source>
        <strain evidence="3">CCTCC AB 2017081</strain>
    </source>
</reference>
<keyword evidence="1" id="KW-0812">Transmembrane</keyword>
<keyword evidence="1" id="KW-0472">Membrane</keyword>
<gene>
    <name evidence="2" type="ORF">ACFOSB_17680</name>
</gene>
<protein>
    <submittedName>
        <fullName evidence="2">Permease prefix domain 1-containing protein</fullName>
    </submittedName>
</protein>
<accession>A0ABV7ZEZ9</accession>
<name>A0ABV7ZEZ9_9DEIO</name>
<sequence length="378" mass="40586">MTTSAATAPRALTTYLRRATWGLPPARQQELWDELEEHVLTRTDHLTLTGLSPTQAMTQAIHELGPPTRVTLGMAKVYTMPKLLLAAGTLALAVSAGLYALAGGGGPTITLPVFNGKLPKPSCVTGTVPSADSVDIISSGKEDGITCYIVKNQPTDPILYSEPRTYVSEQTAISLAKALNLSATVGSDGFIRVFKSDGREHMTWRTDGVKDGARYFSIGLITRLIRLNSSVSLSGYDTPSIRTSKATYALGHISGHDLYQDVAFDFLNQVSPASETQFGGVAQYTHRIRTSLPTGEVVMLLTQRKKQYTADYAPVGENGVVTIKSYSPHVSFTADPSVISQAPRDGVFKAILVRVSNLPLDNLKSGIFVPAQATSDAR</sequence>
<proteinExistence type="predicted"/>
<dbReference type="RefSeq" id="WP_322472308.1">
    <property type="nucleotide sequence ID" value="NZ_JBHRZG010000024.1"/>
</dbReference>
<evidence type="ECO:0000313" key="2">
    <source>
        <dbReference type="EMBL" id="MFC3834691.1"/>
    </source>
</evidence>
<dbReference type="InterPro" id="IPR047928">
    <property type="entry name" value="Perm_prefix_1"/>
</dbReference>